<dbReference type="Gene3D" id="3.90.550.10">
    <property type="entry name" value="Spore Coat Polysaccharide Biosynthesis Protein SpsA, Chain A"/>
    <property type="match status" value="1"/>
</dbReference>
<evidence type="ECO:0000259" key="14">
    <source>
        <dbReference type="Pfam" id="PF00483"/>
    </source>
</evidence>
<dbReference type="Proteomes" id="UP000219453">
    <property type="component" value="Unassembled WGS sequence"/>
</dbReference>
<organism evidence="16 17">
    <name type="scientific">Natronoarchaeum philippinense</name>
    <dbReference type="NCBI Taxonomy" id="558529"/>
    <lineage>
        <taxon>Archaea</taxon>
        <taxon>Methanobacteriati</taxon>
        <taxon>Methanobacteriota</taxon>
        <taxon>Stenosarchaea group</taxon>
        <taxon>Halobacteria</taxon>
        <taxon>Halobacteriales</taxon>
        <taxon>Natronoarchaeaceae</taxon>
    </lineage>
</organism>
<evidence type="ECO:0000256" key="5">
    <source>
        <dbReference type="ARBA" id="ARBA00012225"/>
    </source>
</evidence>
<evidence type="ECO:0000256" key="13">
    <source>
        <dbReference type="ARBA" id="ARBA00048493"/>
    </source>
</evidence>
<dbReference type="EMBL" id="OBEJ01000001">
    <property type="protein sequence ID" value="SNZ05843.1"/>
    <property type="molecule type" value="Genomic_DNA"/>
</dbReference>
<evidence type="ECO:0000259" key="15">
    <source>
        <dbReference type="Pfam" id="PF25087"/>
    </source>
</evidence>
<dbReference type="SUPFAM" id="SSF51161">
    <property type="entry name" value="Trimeric LpxA-like enzymes"/>
    <property type="match status" value="1"/>
</dbReference>
<dbReference type="Pfam" id="PF00483">
    <property type="entry name" value="NTP_transferase"/>
    <property type="match status" value="1"/>
</dbReference>
<dbReference type="InterPro" id="IPR005835">
    <property type="entry name" value="NTP_transferase_dom"/>
</dbReference>
<evidence type="ECO:0000313" key="17">
    <source>
        <dbReference type="Proteomes" id="UP000219453"/>
    </source>
</evidence>
<keyword evidence="9" id="KW-0548">Nucleotidyltransferase</keyword>
<accession>A0A285NAB6</accession>
<dbReference type="CDD" id="cd04181">
    <property type="entry name" value="NTP_transferase"/>
    <property type="match status" value="1"/>
</dbReference>
<dbReference type="UniPathway" id="UPA00113">
    <property type="reaction ID" value="UER00532"/>
</dbReference>
<dbReference type="Gene3D" id="2.160.10.10">
    <property type="entry name" value="Hexapeptide repeat proteins"/>
    <property type="match status" value="1"/>
</dbReference>
<dbReference type="OrthoDB" id="15372at2157"/>
<proteinExistence type="inferred from homology"/>
<comment type="similarity">
    <text evidence="3">In the C-terminal section; belongs to the transferase hexapeptide repeat family.</text>
</comment>
<name>A0A285NAB6_NATPI</name>
<dbReference type="InterPro" id="IPR050065">
    <property type="entry name" value="GlmU-like"/>
</dbReference>
<evidence type="ECO:0000256" key="7">
    <source>
        <dbReference type="ARBA" id="ARBA00013414"/>
    </source>
</evidence>
<comment type="catalytic activity">
    <reaction evidence="12">
        <text>alpha-D-glucosamine 1-phosphate + acetyl-CoA = N-acetyl-alpha-D-glucosamine 1-phosphate + CoA + H(+)</text>
        <dbReference type="Rhea" id="RHEA:13725"/>
        <dbReference type="ChEBI" id="CHEBI:15378"/>
        <dbReference type="ChEBI" id="CHEBI:57287"/>
        <dbReference type="ChEBI" id="CHEBI:57288"/>
        <dbReference type="ChEBI" id="CHEBI:57776"/>
        <dbReference type="ChEBI" id="CHEBI:58516"/>
        <dbReference type="EC" id="2.3.1.157"/>
    </reaction>
</comment>
<comment type="catalytic activity">
    <reaction evidence="13">
        <text>N-acetyl-alpha-D-glucosamine 1-phosphate + UTP + H(+) = UDP-N-acetyl-alpha-D-glucosamine + diphosphate</text>
        <dbReference type="Rhea" id="RHEA:13509"/>
        <dbReference type="ChEBI" id="CHEBI:15378"/>
        <dbReference type="ChEBI" id="CHEBI:33019"/>
        <dbReference type="ChEBI" id="CHEBI:46398"/>
        <dbReference type="ChEBI" id="CHEBI:57705"/>
        <dbReference type="ChEBI" id="CHEBI:57776"/>
        <dbReference type="EC" id="2.7.7.23"/>
    </reaction>
</comment>
<evidence type="ECO:0000256" key="3">
    <source>
        <dbReference type="ARBA" id="ARBA00007707"/>
    </source>
</evidence>
<keyword evidence="11" id="KW-0012">Acyltransferase</keyword>
<dbReference type="EC" id="2.7.7.23" evidence="6"/>
<keyword evidence="8 16" id="KW-0808">Transferase</keyword>
<protein>
    <recommendedName>
        <fullName evidence="7">Bifunctional protein GlmU</fullName>
        <ecNumber evidence="5">2.3.1.157</ecNumber>
        <ecNumber evidence="6">2.7.7.23</ecNumber>
    </recommendedName>
</protein>
<dbReference type="CDD" id="cd05636">
    <property type="entry name" value="LbH_G1P_TT_C_like"/>
    <property type="match status" value="1"/>
</dbReference>
<dbReference type="InterPro" id="IPR011004">
    <property type="entry name" value="Trimer_LpxA-like_sf"/>
</dbReference>
<reference evidence="16 17" key="1">
    <citation type="submission" date="2017-09" db="EMBL/GenBank/DDBJ databases">
        <authorList>
            <person name="Ehlers B."/>
            <person name="Leendertz F.H."/>
        </authorList>
    </citation>
    <scope>NUCLEOTIDE SEQUENCE [LARGE SCALE GENOMIC DNA]</scope>
    <source>
        <strain evidence="16 17">DSM 27208</strain>
    </source>
</reference>
<evidence type="ECO:0000256" key="6">
    <source>
        <dbReference type="ARBA" id="ARBA00012457"/>
    </source>
</evidence>
<evidence type="ECO:0000256" key="8">
    <source>
        <dbReference type="ARBA" id="ARBA00022679"/>
    </source>
</evidence>
<dbReference type="InterPro" id="IPR023915">
    <property type="entry name" value="Bifunctiontional_GlmU_arc-type"/>
</dbReference>
<dbReference type="GO" id="GO:0003977">
    <property type="term" value="F:UDP-N-acetylglucosamine diphosphorylase activity"/>
    <property type="evidence" value="ECO:0007669"/>
    <property type="project" value="UniProtKB-EC"/>
</dbReference>
<feature type="domain" description="Nucleotidyl transferase" evidence="14">
    <location>
        <begin position="2"/>
        <end position="227"/>
    </location>
</feature>
<dbReference type="InterPro" id="IPR056729">
    <property type="entry name" value="GMPPB_C"/>
</dbReference>
<comment type="pathway">
    <text evidence="2">Nucleotide-sugar biosynthesis; UDP-N-acetyl-alpha-D-glucosamine biosynthesis; UDP-N-acetyl-alpha-D-glucosamine from N-acetyl-alpha-D-glucosamine 1-phosphate: step 1/1.</text>
</comment>
<evidence type="ECO:0000256" key="1">
    <source>
        <dbReference type="ARBA" id="ARBA00005166"/>
    </source>
</evidence>
<dbReference type="EC" id="2.3.1.157" evidence="5"/>
<keyword evidence="10" id="KW-0511">Multifunctional enzyme</keyword>
<evidence type="ECO:0000256" key="2">
    <source>
        <dbReference type="ARBA" id="ARBA00005208"/>
    </source>
</evidence>
<dbReference type="NCBIfam" id="TIGR03992">
    <property type="entry name" value="Arch_glmU"/>
    <property type="match status" value="1"/>
</dbReference>
<keyword evidence="17" id="KW-1185">Reference proteome</keyword>
<dbReference type="PANTHER" id="PTHR43584:SF8">
    <property type="entry name" value="N-ACETYLMURAMATE ALPHA-1-PHOSPHATE URIDYLYLTRANSFERASE"/>
    <property type="match status" value="1"/>
</dbReference>
<feature type="domain" description="Mannose-1-phosphate guanyltransferase C-terminal" evidence="15">
    <location>
        <begin position="263"/>
        <end position="359"/>
    </location>
</feature>
<dbReference type="AlphaFoldDB" id="A0A285NAB6"/>
<dbReference type="InterPro" id="IPR029044">
    <property type="entry name" value="Nucleotide-diphossugar_trans"/>
</dbReference>
<sequence>MKAVVLAAGEGTRMRPLTATRPKPMVPVAGKPLVEHVLDAAAEYVDGYVLVVGYRADAISDHLGDSHRGKPITYVDQEEQRGTAHAIGRADEYVDERFLALNGDVVIDDGLVAKLAAADGTAMATMRVEDPRSYGVVERDGERVVGIAEKPDDPPSNLANLGLYAFDPAIFEYIDRTGRSERGEYEITDSIEMLIEDGDRVVAAEHEGEWLDVGRPWEVLDANEHLLANCSRRLDGEIEDGATLKGDVVVEEGARVRSGAYVEGPVLVQSGADVGPNAYVRGATVIGPDARVGNGVEVKNSILLSGASAGHLSYVGDSIIGADANLGAGTKVANLRHDDQSVRMAVKGEQVDTGRRKLGTVLADGVKTGINTSLNAGTKLGVGAMTRPGESVMSDRGDGV</sequence>
<dbReference type="GO" id="GO:0006048">
    <property type="term" value="P:UDP-N-acetylglucosamine biosynthetic process"/>
    <property type="evidence" value="ECO:0007669"/>
    <property type="project" value="UniProtKB-UniPathway"/>
</dbReference>
<comment type="similarity">
    <text evidence="4">In the N-terminal section; belongs to the N-acetylglucosamine-1-phosphate uridyltransferase family.</text>
</comment>
<evidence type="ECO:0000256" key="11">
    <source>
        <dbReference type="ARBA" id="ARBA00023315"/>
    </source>
</evidence>
<comment type="pathway">
    <text evidence="1">Nucleotide-sugar biosynthesis; UDP-N-acetyl-alpha-D-glucosamine biosynthesis; N-acetyl-alpha-D-glucosamine 1-phosphate from alpha-D-glucosamine 6-phosphate (route II): step 2/2.</text>
</comment>
<dbReference type="SUPFAM" id="SSF53448">
    <property type="entry name" value="Nucleotide-diphospho-sugar transferases"/>
    <property type="match status" value="1"/>
</dbReference>
<gene>
    <name evidence="16" type="ORF">SAMN06269185_0963</name>
</gene>
<evidence type="ECO:0000256" key="10">
    <source>
        <dbReference type="ARBA" id="ARBA00023268"/>
    </source>
</evidence>
<evidence type="ECO:0000256" key="12">
    <source>
        <dbReference type="ARBA" id="ARBA00048247"/>
    </source>
</evidence>
<evidence type="ECO:0000256" key="4">
    <source>
        <dbReference type="ARBA" id="ARBA00007947"/>
    </source>
</evidence>
<dbReference type="PANTHER" id="PTHR43584">
    <property type="entry name" value="NUCLEOTIDYL TRANSFERASE"/>
    <property type="match status" value="1"/>
</dbReference>
<dbReference type="RefSeq" id="WP_097007928.1">
    <property type="nucleotide sequence ID" value="NZ_OBEJ01000001.1"/>
</dbReference>
<dbReference type="Pfam" id="PF25087">
    <property type="entry name" value="GMPPB_C"/>
    <property type="match status" value="1"/>
</dbReference>
<evidence type="ECO:0000256" key="9">
    <source>
        <dbReference type="ARBA" id="ARBA00022695"/>
    </source>
</evidence>
<dbReference type="GO" id="GO:0019134">
    <property type="term" value="F:glucosamine-1-phosphate N-acetyltransferase activity"/>
    <property type="evidence" value="ECO:0007669"/>
    <property type="project" value="UniProtKB-EC"/>
</dbReference>
<evidence type="ECO:0000313" key="16">
    <source>
        <dbReference type="EMBL" id="SNZ05843.1"/>
    </source>
</evidence>